<dbReference type="PROSITE" id="PS51257">
    <property type="entry name" value="PROKAR_LIPOPROTEIN"/>
    <property type="match status" value="1"/>
</dbReference>
<feature type="signal peptide" evidence="1">
    <location>
        <begin position="1"/>
        <end position="21"/>
    </location>
</feature>
<gene>
    <name evidence="2" type="ORF">SAMN04487893_11558</name>
</gene>
<keyword evidence="3" id="KW-1185">Reference proteome</keyword>
<dbReference type="RefSeq" id="WP_090680596.1">
    <property type="nucleotide sequence ID" value="NZ_FORU01000015.1"/>
</dbReference>
<dbReference type="OrthoDB" id="1148707at2"/>
<evidence type="ECO:0000313" key="2">
    <source>
        <dbReference type="EMBL" id="SFJ76028.1"/>
    </source>
</evidence>
<protein>
    <recommendedName>
        <fullName evidence="4">Lipoprotein</fullName>
    </recommendedName>
</protein>
<dbReference type="Proteomes" id="UP000243887">
    <property type="component" value="Unassembled WGS sequence"/>
</dbReference>
<evidence type="ECO:0000256" key="1">
    <source>
        <dbReference type="SAM" id="SignalP"/>
    </source>
</evidence>
<reference evidence="3" key="1">
    <citation type="submission" date="2016-10" db="EMBL/GenBank/DDBJ databases">
        <authorList>
            <person name="Varghese N."/>
            <person name="Submissions S."/>
        </authorList>
    </citation>
    <scope>NUCLEOTIDE SEQUENCE [LARGE SCALE GENOMIC DNA]</scope>
    <source>
        <strain evidence="3">DSM 26542</strain>
    </source>
</reference>
<dbReference type="EMBL" id="FORU01000015">
    <property type="protein sequence ID" value="SFJ76028.1"/>
    <property type="molecule type" value="Genomic_DNA"/>
</dbReference>
<organism evidence="2 3">
    <name type="scientific">Myroides guanonis</name>
    <dbReference type="NCBI Taxonomy" id="1150112"/>
    <lineage>
        <taxon>Bacteria</taxon>
        <taxon>Pseudomonadati</taxon>
        <taxon>Bacteroidota</taxon>
        <taxon>Flavobacteriia</taxon>
        <taxon>Flavobacteriales</taxon>
        <taxon>Flavobacteriaceae</taxon>
        <taxon>Myroides</taxon>
    </lineage>
</organism>
<keyword evidence="1" id="KW-0732">Signal</keyword>
<sequence length="202" mass="23272">MKKLALLVGSLVLLSSCNKNSMELSRASYTVIDNIEDHSPIYFEVNKEHSDSLIVNKNNVVSGTNFILSVSRDLNLETVLKESQKIKEDKYKDKVHPDSKGIFFSYADTLHKNLAFFPIKNIEFAFLRPQNIDNLLYMNASKDLFFETKPVEREGLKELLKQRADVQLGFSKSLNFESYLQLRVFLEENDLDGKFEAVDMVY</sequence>
<evidence type="ECO:0000313" key="3">
    <source>
        <dbReference type="Proteomes" id="UP000243887"/>
    </source>
</evidence>
<proteinExistence type="predicted"/>
<evidence type="ECO:0008006" key="4">
    <source>
        <dbReference type="Google" id="ProtNLM"/>
    </source>
</evidence>
<feature type="chain" id="PRO_5017238041" description="Lipoprotein" evidence="1">
    <location>
        <begin position="22"/>
        <end position="202"/>
    </location>
</feature>
<accession>A0A1I3TXL0</accession>
<dbReference type="AlphaFoldDB" id="A0A1I3TXL0"/>
<name>A0A1I3TXL0_9FLAO</name>
<dbReference type="STRING" id="1150112.SAMN04487893_11558"/>